<reference evidence="2 3" key="1">
    <citation type="submission" date="2024-03" db="EMBL/GenBank/DDBJ databases">
        <title>Two novel species of the genus Flavobacterium exhibiting potentially degradation of complex polysaccharides.</title>
        <authorList>
            <person name="Lian X."/>
        </authorList>
    </citation>
    <scope>NUCLEOTIDE SEQUENCE [LARGE SCALE GENOMIC DNA]</scope>
    <source>
        <strain evidence="3">j3</strain>
    </source>
</reference>
<keyword evidence="3" id="KW-1185">Reference proteome</keyword>
<gene>
    <name evidence="2" type="ORF">WFZ85_07290</name>
</gene>
<evidence type="ECO:0000313" key="2">
    <source>
        <dbReference type="EMBL" id="MEM0542416.1"/>
    </source>
</evidence>
<evidence type="ECO:0000313" key="3">
    <source>
        <dbReference type="Proteomes" id="UP001460072"/>
    </source>
</evidence>
<comment type="caution">
    <text evidence="2">The sequence shown here is derived from an EMBL/GenBank/DDBJ whole genome shotgun (WGS) entry which is preliminary data.</text>
</comment>
<feature type="region of interest" description="Disordered" evidence="1">
    <location>
        <begin position="1"/>
        <end position="23"/>
    </location>
</feature>
<accession>A0ABU9N3W8</accession>
<dbReference type="Proteomes" id="UP001460072">
    <property type="component" value="Unassembled WGS sequence"/>
</dbReference>
<dbReference type="RefSeq" id="WP_342695635.1">
    <property type="nucleotide sequence ID" value="NZ_JBCGDO010000007.1"/>
</dbReference>
<feature type="compositionally biased region" description="Polar residues" evidence="1">
    <location>
        <begin position="1"/>
        <end position="16"/>
    </location>
</feature>
<sequence length="46" mass="4838">MDNALNGRSQAGTSPRPTADKDAVTSFKDFLGAILSTMGKLLSQPE</sequence>
<dbReference type="EMBL" id="JBCGDO010000007">
    <property type="protein sequence ID" value="MEM0542416.1"/>
    <property type="molecule type" value="Genomic_DNA"/>
</dbReference>
<protein>
    <submittedName>
        <fullName evidence="2">Uncharacterized protein</fullName>
    </submittedName>
</protein>
<evidence type="ECO:0000256" key="1">
    <source>
        <dbReference type="SAM" id="MobiDB-lite"/>
    </source>
</evidence>
<organism evidence="2 3">
    <name type="scientific">Flavobacterium aureirubrum</name>
    <dbReference type="NCBI Taxonomy" id="3133147"/>
    <lineage>
        <taxon>Bacteria</taxon>
        <taxon>Pseudomonadati</taxon>
        <taxon>Bacteroidota</taxon>
        <taxon>Flavobacteriia</taxon>
        <taxon>Flavobacteriales</taxon>
        <taxon>Flavobacteriaceae</taxon>
        <taxon>Flavobacterium</taxon>
    </lineage>
</organism>
<name>A0ABU9N3W8_9FLAO</name>
<proteinExistence type="predicted"/>